<sequence>MTVTGRGSTHRGLPAAVPSHGYEPPAEIVESSAELVVRFAGEDGRTRAFSVGGLPLPGWHRSLASAFTVVVGPTGPRRTLASANSVWAALKRFVRFLAALPSPPAAPQQLTAAHVDAFLRTRIRAVGAASASTEFSAVRVTLRRAPLCDQVPADVADYLARRQAKYKQPVTVGYSAGEWMRLSSVARADVAAVRDRITAGDHLVEAWSTNRALLTGQDAVVADQCVRMASTGRVPRIPHAGRGERAARCVLAGRLFVTAADQAPLLVLLAAVTGRNPETLKELPAEHRILDGAAVEVRLVKRRRGPHRWFDTATWEIGPPHRELHTPGGLYLLLHRLMARGRTFSGSQTIWSVWRNPRHGLGGPDEHHDPFAAHLAAAVNLTGWARGHDLRADLSSDPEFAEPLQVRLNRIRTTVEVRRTQLVGGHLPSAARSNTMNVLFANYLRGDPTAQAWAEEVVSEALIDAEQAALSTHRQALQQTGAMGLRINSKPDVTDASGNACDGAWTACADPEQHPATGRPCRRVSFLDCFHCGNCLVTPDHLPAILALLDVLSDRRAELGQADWWARYGPAWAAIRHDVLPRFTPAQLQAAAAARPADALLDLAENPWERP</sequence>
<keyword evidence="3" id="KW-1185">Reference proteome</keyword>
<name>A0ABQ2IUD2_9PSEU</name>
<gene>
    <name evidence="2" type="ORF">GCM10011609_86920</name>
</gene>
<evidence type="ECO:0008006" key="4">
    <source>
        <dbReference type="Google" id="ProtNLM"/>
    </source>
</evidence>
<protein>
    <recommendedName>
        <fullName evidence="4">Integrase</fullName>
    </recommendedName>
</protein>
<comment type="caution">
    <text evidence="2">The sequence shown here is derived from an EMBL/GenBank/DDBJ whole genome shotgun (WGS) entry which is preliminary data.</text>
</comment>
<feature type="region of interest" description="Disordered" evidence="1">
    <location>
        <begin position="1"/>
        <end position="21"/>
    </location>
</feature>
<reference evidence="3" key="1">
    <citation type="journal article" date="2019" name="Int. J. Syst. Evol. Microbiol.">
        <title>The Global Catalogue of Microorganisms (GCM) 10K type strain sequencing project: providing services to taxonomists for standard genome sequencing and annotation.</title>
        <authorList>
            <consortium name="The Broad Institute Genomics Platform"/>
            <consortium name="The Broad Institute Genome Sequencing Center for Infectious Disease"/>
            <person name="Wu L."/>
            <person name="Ma J."/>
        </authorList>
    </citation>
    <scope>NUCLEOTIDE SEQUENCE [LARGE SCALE GENOMIC DNA]</scope>
    <source>
        <strain evidence="3">CGMCC 4.7319</strain>
    </source>
</reference>
<accession>A0ABQ2IUD2</accession>
<evidence type="ECO:0000256" key="1">
    <source>
        <dbReference type="SAM" id="MobiDB-lite"/>
    </source>
</evidence>
<organism evidence="2 3">
    <name type="scientific">Lentzea pudingi</name>
    <dbReference type="NCBI Taxonomy" id="1789439"/>
    <lineage>
        <taxon>Bacteria</taxon>
        <taxon>Bacillati</taxon>
        <taxon>Actinomycetota</taxon>
        <taxon>Actinomycetes</taxon>
        <taxon>Pseudonocardiales</taxon>
        <taxon>Pseudonocardiaceae</taxon>
        <taxon>Lentzea</taxon>
    </lineage>
</organism>
<proteinExistence type="predicted"/>
<dbReference type="Proteomes" id="UP000597656">
    <property type="component" value="Unassembled WGS sequence"/>
</dbReference>
<dbReference type="EMBL" id="BMNC01000033">
    <property type="protein sequence ID" value="GGN29701.1"/>
    <property type="molecule type" value="Genomic_DNA"/>
</dbReference>
<evidence type="ECO:0000313" key="3">
    <source>
        <dbReference type="Proteomes" id="UP000597656"/>
    </source>
</evidence>
<evidence type="ECO:0000313" key="2">
    <source>
        <dbReference type="EMBL" id="GGN29701.1"/>
    </source>
</evidence>